<protein>
    <submittedName>
        <fullName evidence="3">Uncharacterized protein</fullName>
    </submittedName>
</protein>
<reference evidence="4" key="1">
    <citation type="journal article" date="2017" name="Front. Plant Sci.">
        <title>Climate Clever Clovers: New Paradigm to Reduce the Environmental Footprint of Ruminants by Breeding Low Methanogenic Forages Utilizing Haplotype Variation.</title>
        <authorList>
            <person name="Kaur P."/>
            <person name="Appels R."/>
            <person name="Bayer P.E."/>
            <person name="Keeble-Gagnere G."/>
            <person name="Wang J."/>
            <person name="Hirakawa H."/>
            <person name="Shirasawa K."/>
            <person name="Vercoe P."/>
            <person name="Stefanova K."/>
            <person name="Durmic Z."/>
            <person name="Nichols P."/>
            <person name="Revell C."/>
            <person name="Isobe S.N."/>
            <person name="Edwards D."/>
            <person name="Erskine W."/>
        </authorList>
    </citation>
    <scope>NUCLEOTIDE SEQUENCE [LARGE SCALE GENOMIC DNA]</scope>
    <source>
        <strain evidence="4">cv. Daliak</strain>
    </source>
</reference>
<dbReference type="Proteomes" id="UP000242715">
    <property type="component" value="Unassembled WGS sequence"/>
</dbReference>
<keyword evidence="2" id="KW-0472">Membrane</keyword>
<evidence type="ECO:0000313" key="3">
    <source>
        <dbReference type="EMBL" id="GAU25592.1"/>
    </source>
</evidence>
<accession>A0A2Z6MK14</accession>
<evidence type="ECO:0000256" key="2">
    <source>
        <dbReference type="SAM" id="Phobius"/>
    </source>
</evidence>
<feature type="transmembrane region" description="Helical" evidence="2">
    <location>
        <begin position="75"/>
        <end position="97"/>
    </location>
</feature>
<proteinExistence type="predicted"/>
<feature type="region of interest" description="Disordered" evidence="1">
    <location>
        <begin position="1"/>
        <end position="25"/>
    </location>
</feature>
<keyword evidence="2" id="KW-1133">Transmembrane helix</keyword>
<feature type="compositionally biased region" description="Gly residues" evidence="1">
    <location>
        <begin position="9"/>
        <end position="25"/>
    </location>
</feature>
<dbReference type="AlphaFoldDB" id="A0A2Z6MK14"/>
<keyword evidence="4" id="KW-1185">Reference proteome</keyword>
<sequence>MLRASSGGSSKGGGGYKGGGRKGGGESGGMGGAVGGGVAGGVVGGIIGGGIVRGCLPLTYCPPYTHSYNSTTLSAGSHFCVSTFVLFLSFLALILMFHPH</sequence>
<dbReference type="EMBL" id="DF973315">
    <property type="protein sequence ID" value="GAU25592.1"/>
    <property type="molecule type" value="Genomic_DNA"/>
</dbReference>
<keyword evidence="2" id="KW-0812">Transmembrane</keyword>
<evidence type="ECO:0000313" key="4">
    <source>
        <dbReference type="Proteomes" id="UP000242715"/>
    </source>
</evidence>
<name>A0A2Z6MK14_TRISU</name>
<evidence type="ECO:0000256" key="1">
    <source>
        <dbReference type="SAM" id="MobiDB-lite"/>
    </source>
</evidence>
<gene>
    <name evidence="3" type="ORF">TSUD_260260</name>
</gene>
<organism evidence="3 4">
    <name type="scientific">Trifolium subterraneum</name>
    <name type="common">Subterranean clover</name>
    <dbReference type="NCBI Taxonomy" id="3900"/>
    <lineage>
        <taxon>Eukaryota</taxon>
        <taxon>Viridiplantae</taxon>
        <taxon>Streptophyta</taxon>
        <taxon>Embryophyta</taxon>
        <taxon>Tracheophyta</taxon>
        <taxon>Spermatophyta</taxon>
        <taxon>Magnoliopsida</taxon>
        <taxon>eudicotyledons</taxon>
        <taxon>Gunneridae</taxon>
        <taxon>Pentapetalae</taxon>
        <taxon>rosids</taxon>
        <taxon>fabids</taxon>
        <taxon>Fabales</taxon>
        <taxon>Fabaceae</taxon>
        <taxon>Papilionoideae</taxon>
        <taxon>50 kb inversion clade</taxon>
        <taxon>NPAAA clade</taxon>
        <taxon>Hologalegina</taxon>
        <taxon>IRL clade</taxon>
        <taxon>Trifolieae</taxon>
        <taxon>Trifolium</taxon>
    </lineage>
</organism>